<evidence type="ECO:0000256" key="3">
    <source>
        <dbReference type="ARBA" id="ARBA00023125"/>
    </source>
</evidence>
<dbReference type="PROSITE" id="PS50932">
    <property type="entry name" value="HTH_LACI_2"/>
    <property type="match status" value="1"/>
</dbReference>
<evidence type="ECO:0000259" key="6">
    <source>
        <dbReference type="PROSITE" id="PS50932"/>
    </source>
</evidence>
<dbReference type="Proteomes" id="UP000677875">
    <property type="component" value="Unassembled WGS sequence"/>
</dbReference>
<dbReference type="Pfam" id="PF00356">
    <property type="entry name" value="LacI"/>
    <property type="match status" value="1"/>
</dbReference>
<keyword evidence="4" id="KW-0804">Transcription</keyword>
<evidence type="ECO:0000313" key="7">
    <source>
        <dbReference type="EMBL" id="MBQ0827169.1"/>
    </source>
</evidence>
<dbReference type="RefSeq" id="WP_210871232.1">
    <property type="nucleotide sequence ID" value="NZ_JAGPNL010000002.1"/>
</dbReference>
<dbReference type="Pfam" id="PF13377">
    <property type="entry name" value="Peripla_BP_3"/>
    <property type="match status" value="1"/>
</dbReference>
<dbReference type="PANTHER" id="PTHR30146:SF148">
    <property type="entry name" value="HTH-TYPE TRANSCRIPTIONAL REPRESSOR PURR-RELATED"/>
    <property type="match status" value="1"/>
</dbReference>
<feature type="compositionally biased region" description="Basic and acidic residues" evidence="5">
    <location>
        <begin position="7"/>
        <end position="23"/>
    </location>
</feature>
<evidence type="ECO:0000313" key="8">
    <source>
        <dbReference type="Proteomes" id="UP000677875"/>
    </source>
</evidence>
<proteinExistence type="predicted"/>
<dbReference type="InterPro" id="IPR046335">
    <property type="entry name" value="LacI/GalR-like_sensor"/>
</dbReference>
<feature type="domain" description="HTH lacI-type" evidence="6">
    <location>
        <begin position="26"/>
        <end position="80"/>
    </location>
</feature>
<dbReference type="SUPFAM" id="SSF53822">
    <property type="entry name" value="Periplasmic binding protein-like I"/>
    <property type="match status" value="1"/>
</dbReference>
<sequence length="353" mass="37211">MVTSGTPEKDTRTQTVLRAEDPRSPATISDVARLAGVSKTTVSHVLSGRRPVSDATRAKVNRVIEELGFQQNFFATGLTGRRTQTIALVVQDLTNPFYPALARGLQQTMAEHGHVVLLADVGAGVPPVGAFLSEAVQRRVDGVVVAAIDISDEQIEPLRAAGIGVVTVGDPRRRTTTDVISSDDERIAADAVAYLHDQGHRRLGIVSGPPHTAPGAPRLAGYRNALRAHGLRPLKAAETTGDWTRESGAKAMTALMDLERRPTAVFCANDLMAIGALDAARVLGLAVPGDVAVVGVDDIDAASLVSPALTTIRVPAQDIGRVAGEQLMTRIGTPTGPARRVLVQHSLVVRESA</sequence>
<evidence type="ECO:0000256" key="2">
    <source>
        <dbReference type="ARBA" id="ARBA00023015"/>
    </source>
</evidence>
<dbReference type="PANTHER" id="PTHR30146">
    <property type="entry name" value="LACI-RELATED TRANSCRIPTIONAL REPRESSOR"/>
    <property type="match status" value="1"/>
</dbReference>
<feature type="region of interest" description="Disordered" evidence="5">
    <location>
        <begin position="1"/>
        <end position="23"/>
    </location>
</feature>
<organism evidence="7 8">
    <name type="scientific">Streptomyces tagetis</name>
    <dbReference type="NCBI Taxonomy" id="2820809"/>
    <lineage>
        <taxon>Bacteria</taxon>
        <taxon>Bacillati</taxon>
        <taxon>Actinomycetota</taxon>
        <taxon>Actinomycetes</taxon>
        <taxon>Kitasatosporales</taxon>
        <taxon>Streptomycetaceae</taxon>
        <taxon>Streptomyces</taxon>
    </lineage>
</organism>
<keyword evidence="8" id="KW-1185">Reference proteome</keyword>
<name>A0A941AY96_9ACTN</name>
<keyword evidence="1" id="KW-0678">Repressor</keyword>
<accession>A0A941AY96</accession>
<dbReference type="GO" id="GO:0000976">
    <property type="term" value="F:transcription cis-regulatory region binding"/>
    <property type="evidence" value="ECO:0007669"/>
    <property type="project" value="TreeGrafter"/>
</dbReference>
<gene>
    <name evidence="7" type="ORF">J5Y05_11675</name>
</gene>
<dbReference type="Gene3D" id="1.10.260.40">
    <property type="entry name" value="lambda repressor-like DNA-binding domains"/>
    <property type="match status" value="1"/>
</dbReference>
<dbReference type="InterPro" id="IPR010982">
    <property type="entry name" value="Lambda_DNA-bd_dom_sf"/>
</dbReference>
<keyword evidence="3 7" id="KW-0238">DNA-binding</keyword>
<dbReference type="InterPro" id="IPR028082">
    <property type="entry name" value="Peripla_BP_I"/>
</dbReference>
<dbReference type="InterPro" id="IPR000843">
    <property type="entry name" value="HTH_LacI"/>
</dbReference>
<evidence type="ECO:0000256" key="1">
    <source>
        <dbReference type="ARBA" id="ARBA00022491"/>
    </source>
</evidence>
<dbReference type="PRINTS" id="PR00036">
    <property type="entry name" value="HTHLACI"/>
</dbReference>
<protein>
    <submittedName>
        <fullName evidence="7">LacI family DNA-binding transcriptional regulator</fullName>
    </submittedName>
</protein>
<dbReference type="SUPFAM" id="SSF47413">
    <property type="entry name" value="lambda repressor-like DNA-binding domains"/>
    <property type="match status" value="1"/>
</dbReference>
<reference evidence="7" key="1">
    <citation type="submission" date="2021-04" db="EMBL/GenBank/DDBJ databases">
        <title>Genome seq and assembly of Streptomyces sp. RG38.</title>
        <authorList>
            <person name="Chhetri G."/>
        </authorList>
    </citation>
    <scope>NUCLEOTIDE SEQUENCE</scope>
    <source>
        <strain evidence="7">RG38</strain>
    </source>
</reference>
<dbReference type="EMBL" id="JAGPNL010000002">
    <property type="protein sequence ID" value="MBQ0827169.1"/>
    <property type="molecule type" value="Genomic_DNA"/>
</dbReference>
<keyword evidence="2" id="KW-0805">Transcription regulation</keyword>
<dbReference type="PROSITE" id="PS00356">
    <property type="entry name" value="HTH_LACI_1"/>
    <property type="match status" value="1"/>
</dbReference>
<dbReference type="GO" id="GO:0003700">
    <property type="term" value="F:DNA-binding transcription factor activity"/>
    <property type="evidence" value="ECO:0007669"/>
    <property type="project" value="TreeGrafter"/>
</dbReference>
<dbReference type="CDD" id="cd01392">
    <property type="entry name" value="HTH_LacI"/>
    <property type="match status" value="1"/>
</dbReference>
<dbReference type="SMART" id="SM00354">
    <property type="entry name" value="HTH_LACI"/>
    <property type="match status" value="1"/>
</dbReference>
<evidence type="ECO:0000256" key="4">
    <source>
        <dbReference type="ARBA" id="ARBA00023163"/>
    </source>
</evidence>
<dbReference type="CDD" id="cd06267">
    <property type="entry name" value="PBP1_LacI_sugar_binding-like"/>
    <property type="match status" value="1"/>
</dbReference>
<dbReference type="AlphaFoldDB" id="A0A941AY96"/>
<dbReference type="Gene3D" id="3.40.50.2300">
    <property type="match status" value="2"/>
</dbReference>
<evidence type="ECO:0000256" key="5">
    <source>
        <dbReference type="SAM" id="MobiDB-lite"/>
    </source>
</evidence>
<comment type="caution">
    <text evidence="7">The sequence shown here is derived from an EMBL/GenBank/DDBJ whole genome shotgun (WGS) entry which is preliminary data.</text>
</comment>